<sequence>MACFTVTFFVTYIKHKVKSIIRYRNFSNKNIENLLASTPNFIVSLKCTDHLENSIRPFCTGKVISVEGSLICPKIRMVITFL</sequence>
<comment type="caution">
    <text evidence="1">The sequence shown here is derived from an EMBL/GenBank/DDBJ whole genome shotgun (WGS) entry which is preliminary data.</text>
</comment>
<protein>
    <submittedName>
        <fullName evidence="1">Uncharacterized protein</fullName>
    </submittedName>
</protein>
<reference evidence="1" key="1">
    <citation type="thesis" date="2020" institute="ProQuest LLC" country="789 East Eisenhower Parkway, Ann Arbor, MI, USA">
        <title>Comparative Genomics and Chromosome Evolution.</title>
        <authorList>
            <person name="Mudd A.B."/>
        </authorList>
    </citation>
    <scope>NUCLEOTIDE SEQUENCE</scope>
    <source>
        <strain evidence="1">1538</strain>
        <tissue evidence="1">Blood</tissue>
    </source>
</reference>
<accession>A0AAV3A6Q1</accession>
<keyword evidence="2" id="KW-1185">Reference proteome</keyword>
<dbReference type="Proteomes" id="UP001181693">
    <property type="component" value="Unassembled WGS sequence"/>
</dbReference>
<dbReference type="AlphaFoldDB" id="A0AAV3A6Q1"/>
<dbReference type="EMBL" id="DYDO01000008">
    <property type="protein sequence ID" value="DBA20061.1"/>
    <property type="molecule type" value="Genomic_DNA"/>
</dbReference>
<organism evidence="1 2">
    <name type="scientific">Pyxicephalus adspersus</name>
    <name type="common">African bullfrog</name>
    <dbReference type="NCBI Taxonomy" id="30357"/>
    <lineage>
        <taxon>Eukaryota</taxon>
        <taxon>Metazoa</taxon>
        <taxon>Chordata</taxon>
        <taxon>Craniata</taxon>
        <taxon>Vertebrata</taxon>
        <taxon>Euteleostomi</taxon>
        <taxon>Amphibia</taxon>
        <taxon>Batrachia</taxon>
        <taxon>Anura</taxon>
        <taxon>Neobatrachia</taxon>
        <taxon>Ranoidea</taxon>
        <taxon>Pyxicephalidae</taxon>
        <taxon>Pyxicephalinae</taxon>
        <taxon>Pyxicephalus</taxon>
    </lineage>
</organism>
<name>A0AAV3A6Q1_PYXAD</name>
<evidence type="ECO:0000313" key="1">
    <source>
        <dbReference type="EMBL" id="DBA20061.1"/>
    </source>
</evidence>
<gene>
    <name evidence="1" type="ORF">GDO54_015802</name>
</gene>
<proteinExistence type="predicted"/>
<evidence type="ECO:0000313" key="2">
    <source>
        <dbReference type="Proteomes" id="UP001181693"/>
    </source>
</evidence>